<sequence length="562" mass="61120">MKHNSATHSPPPPLRSTSKERLAVLQEPDVLILGGGVNGVATLRDLALNGVSCVLIDAHDFCQGASSASSRMAHGGLRYLEGREFRLVAESARERNRLIAHAGHLVKPLEIVVPLEHLLGGFARAVLRFLGFTRFGGPLSLAALEGALRLYEAFGRREHPLPNHKTVLRRAHFPKGLRPQTRAVAAYFDGQITQPEGLMFEMLREAMGQGPRVAALNHVNWHKDGDMIIITDRFDATQYRMTPKVIVNATGAWIDDVNAKLGGKTQYLRGVKGAHLVLDHSALHQRMAGRAFYFDDGTGRMIITLPVGENILVGTTEVETKDAEDRAISETEIAYLLRAIDGLFTDISVDRSHIVSMTTGIRPLRDGGGSATSAARDHALEEDRFPGCAVPVLSLVGGKWTTFRAFGEEAADRVLKRLGRTRTMSTAQRTYPGAAPFARNALTVPKEIATRLVARYGALAQEVAPLCVGPGSMALAGAPSYCRGEIIWAIRARAACCIEDLVLRRTQLSLGHGLQRETLYDLAEILAQEAGRDPKDLAAEIAAVLEDPRLMGTRAQLQENVA</sequence>
<dbReference type="Pfam" id="PF01266">
    <property type="entry name" value="DAO"/>
    <property type="match status" value="1"/>
</dbReference>
<evidence type="ECO:0000313" key="9">
    <source>
        <dbReference type="Proteomes" id="UP000182284"/>
    </source>
</evidence>
<dbReference type="Gene3D" id="1.10.8.870">
    <property type="entry name" value="Alpha-glycerophosphate oxidase, cap domain"/>
    <property type="match status" value="1"/>
</dbReference>
<keyword evidence="4" id="KW-0274">FAD</keyword>
<evidence type="ECO:0000256" key="1">
    <source>
        <dbReference type="ARBA" id="ARBA00001974"/>
    </source>
</evidence>
<evidence type="ECO:0000259" key="7">
    <source>
        <dbReference type="Pfam" id="PF16901"/>
    </source>
</evidence>
<reference evidence="8 9" key="1">
    <citation type="submission" date="2016-10" db="EMBL/GenBank/DDBJ databases">
        <authorList>
            <person name="de Groot N.N."/>
        </authorList>
    </citation>
    <scope>NUCLEOTIDE SEQUENCE [LARGE SCALE GENOMIC DNA]</scope>
    <source>
        <strain evidence="8 9">DSM 27375</strain>
    </source>
</reference>
<dbReference type="Gene3D" id="3.50.50.60">
    <property type="entry name" value="FAD/NAD(P)-binding domain"/>
    <property type="match status" value="1"/>
</dbReference>
<dbReference type="AlphaFoldDB" id="A0A1G7Q968"/>
<dbReference type="PANTHER" id="PTHR11985">
    <property type="entry name" value="GLYCEROL-3-PHOSPHATE DEHYDROGENASE"/>
    <property type="match status" value="1"/>
</dbReference>
<dbReference type="Gene3D" id="3.30.9.10">
    <property type="entry name" value="D-Amino Acid Oxidase, subunit A, domain 2"/>
    <property type="match status" value="1"/>
</dbReference>
<dbReference type="Proteomes" id="UP000182284">
    <property type="component" value="Unassembled WGS sequence"/>
</dbReference>
<keyword evidence="3" id="KW-0285">Flavoprotein</keyword>
<organism evidence="8 9">
    <name type="scientific">Celeribacter baekdonensis</name>
    <dbReference type="NCBI Taxonomy" id="875171"/>
    <lineage>
        <taxon>Bacteria</taxon>
        <taxon>Pseudomonadati</taxon>
        <taxon>Pseudomonadota</taxon>
        <taxon>Alphaproteobacteria</taxon>
        <taxon>Rhodobacterales</taxon>
        <taxon>Roseobacteraceae</taxon>
        <taxon>Celeribacter</taxon>
    </lineage>
</organism>
<dbReference type="Pfam" id="PF16901">
    <property type="entry name" value="DAO_C"/>
    <property type="match status" value="1"/>
</dbReference>
<evidence type="ECO:0000256" key="5">
    <source>
        <dbReference type="ARBA" id="ARBA00023002"/>
    </source>
</evidence>
<dbReference type="EMBL" id="FNBL01000009">
    <property type="protein sequence ID" value="SDF94489.1"/>
    <property type="molecule type" value="Genomic_DNA"/>
</dbReference>
<comment type="cofactor">
    <cofactor evidence="1">
        <name>FAD</name>
        <dbReference type="ChEBI" id="CHEBI:57692"/>
    </cofactor>
</comment>
<dbReference type="InterPro" id="IPR036188">
    <property type="entry name" value="FAD/NAD-bd_sf"/>
</dbReference>
<evidence type="ECO:0000256" key="4">
    <source>
        <dbReference type="ARBA" id="ARBA00022827"/>
    </source>
</evidence>
<dbReference type="PRINTS" id="PR01001">
    <property type="entry name" value="FADG3PDH"/>
</dbReference>
<dbReference type="SUPFAM" id="SSF51905">
    <property type="entry name" value="FAD/NAD(P)-binding domain"/>
    <property type="match status" value="1"/>
</dbReference>
<keyword evidence="5" id="KW-0560">Oxidoreductase</keyword>
<dbReference type="GO" id="GO:0004368">
    <property type="term" value="F:glycerol-3-phosphate dehydrogenase (quinone) activity"/>
    <property type="evidence" value="ECO:0007669"/>
    <property type="project" value="InterPro"/>
</dbReference>
<name>A0A1G7Q968_9RHOB</name>
<dbReference type="InterPro" id="IPR031656">
    <property type="entry name" value="DAO_C"/>
</dbReference>
<protein>
    <submittedName>
        <fullName evidence="8">Glycerol-3-phosphate dehydrogenase</fullName>
    </submittedName>
</protein>
<evidence type="ECO:0000259" key="6">
    <source>
        <dbReference type="Pfam" id="PF01266"/>
    </source>
</evidence>
<evidence type="ECO:0000313" key="8">
    <source>
        <dbReference type="EMBL" id="SDF94489.1"/>
    </source>
</evidence>
<dbReference type="InterPro" id="IPR000447">
    <property type="entry name" value="G3P_DH_FAD-dep"/>
</dbReference>
<evidence type="ECO:0000256" key="2">
    <source>
        <dbReference type="ARBA" id="ARBA00007330"/>
    </source>
</evidence>
<gene>
    <name evidence="8" type="ORF">SAMN04488117_10939</name>
</gene>
<dbReference type="InterPro" id="IPR006076">
    <property type="entry name" value="FAD-dep_OxRdtase"/>
</dbReference>
<evidence type="ECO:0000256" key="3">
    <source>
        <dbReference type="ARBA" id="ARBA00022630"/>
    </source>
</evidence>
<dbReference type="InterPro" id="IPR038299">
    <property type="entry name" value="DAO_C_sf"/>
</dbReference>
<accession>A0A1G7Q968</accession>
<comment type="similarity">
    <text evidence="2">Belongs to the FAD-dependent glycerol-3-phosphate dehydrogenase family.</text>
</comment>
<feature type="domain" description="FAD dependent oxidoreductase" evidence="6">
    <location>
        <begin position="29"/>
        <end position="368"/>
    </location>
</feature>
<dbReference type="PANTHER" id="PTHR11985:SF15">
    <property type="entry name" value="GLYCEROL-3-PHOSPHATE DEHYDROGENASE, MITOCHONDRIAL"/>
    <property type="match status" value="1"/>
</dbReference>
<dbReference type="GO" id="GO:0046168">
    <property type="term" value="P:glycerol-3-phosphate catabolic process"/>
    <property type="evidence" value="ECO:0007669"/>
    <property type="project" value="TreeGrafter"/>
</dbReference>
<feature type="domain" description="Alpha-glycerophosphate oxidase C-terminal" evidence="7">
    <location>
        <begin position="430"/>
        <end position="535"/>
    </location>
</feature>
<proteinExistence type="inferred from homology"/>